<keyword evidence="2 3" id="KW-0808">Transferase</keyword>
<feature type="non-terminal residue" evidence="4">
    <location>
        <position position="1"/>
    </location>
</feature>
<reference evidence="4 5" key="1">
    <citation type="journal article" date="2022" name="Nat. Genet.">
        <title>Improved pea reference genome and pan-genome highlight genomic features and evolutionary characteristics.</title>
        <authorList>
            <person name="Yang T."/>
            <person name="Liu R."/>
            <person name="Luo Y."/>
            <person name="Hu S."/>
            <person name="Wang D."/>
            <person name="Wang C."/>
            <person name="Pandey M.K."/>
            <person name="Ge S."/>
            <person name="Xu Q."/>
            <person name="Li N."/>
            <person name="Li G."/>
            <person name="Huang Y."/>
            <person name="Saxena R.K."/>
            <person name="Ji Y."/>
            <person name="Li M."/>
            <person name="Yan X."/>
            <person name="He Y."/>
            <person name="Liu Y."/>
            <person name="Wang X."/>
            <person name="Xiang C."/>
            <person name="Varshney R.K."/>
            <person name="Ding H."/>
            <person name="Gao S."/>
            <person name="Zong X."/>
        </authorList>
    </citation>
    <scope>NUCLEOTIDE SEQUENCE [LARGE SCALE GENOMIC DNA]</scope>
    <source>
        <strain evidence="4 5">cv. Zhongwan 6</strain>
    </source>
</reference>
<name>A0A9D5BFS3_PEA</name>
<dbReference type="PROSITE" id="PS00375">
    <property type="entry name" value="UDPGT"/>
    <property type="match status" value="1"/>
</dbReference>
<dbReference type="Gene3D" id="3.40.50.2000">
    <property type="entry name" value="Glycogen Phosphorylase B"/>
    <property type="match status" value="2"/>
</dbReference>
<dbReference type="InterPro" id="IPR002213">
    <property type="entry name" value="UDP_glucos_trans"/>
</dbReference>
<evidence type="ECO:0000256" key="1">
    <source>
        <dbReference type="ARBA" id="ARBA00009995"/>
    </source>
</evidence>
<sequence length="150" mass="16935">PDLVIGGSVVLSSEFVNEISDRGLIASWCPQEKVLNHPSIGGFLTHCGWNSTTESICAGVPMLCWPFFADQPTNCRFIYNEWEIGMEIDSNVKRDEVEKLINELMLGDKGKRMRKKVMQLKKKAKENTSPGGSSYMSFDKVIKEVLLKQY</sequence>
<dbReference type="GO" id="GO:0080044">
    <property type="term" value="F:quercetin 7-O-glucosyltransferase activity"/>
    <property type="evidence" value="ECO:0007669"/>
    <property type="project" value="TreeGrafter"/>
</dbReference>
<evidence type="ECO:0000313" key="4">
    <source>
        <dbReference type="EMBL" id="KAI5442840.1"/>
    </source>
</evidence>
<keyword evidence="3" id="KW-0328">Glycosyltransferase</keyword>
<dbReference type="AlphaFoldDB" id="A0A9D5BFS3"/>
<evidence type="ECO:0000256" key="2">
    <source>
        <dbReference type="ARBA" id="ARBA00022679"/>
    </source>
</evidence>
<evidence type="ECO:0000256" key="3">
    <source>
        <dbReference type="RuleBase" id="RU003718"/>
    </source>
</evidence>
<dbReference type="InterPro" id="IPR035595">
    <property type="entry name" value="UDP_glycos_trans_CS"/>
</dbReference>
<gene>
    <name evidence="4" type="ORF">KIW84_011748</name>
</gene>
<organism evidence="4 5">
    <name type="scientific">Pisum sativum</name>
    <name type="common">Garden pea</name>
    <name type="synonym">Lathyrus oleraceus</name>
    <dbReference type="NCBI Taxonomy" id="3888"/>
    <lineage>
        <taxon>Eukaryota</taxon>
        <taxon>Viridiplantae</taxon>
        <taxon>Streptophyta</taxon>
        <taxon>Embryophyta</taxon>
        <taxon>Tracheophyta</taxon>
        <taxon>Spermatophyta</taxon>
        <taxon>Magnoliopsida</taxon>
        <taxon>eudicotyledons</taxon>
        <taxon>Gunneridae</taxon>
        <taxon>Pentapetalae</taxon>
        <taxon>rosids</taxon>
        <taxon>fabids</taxon>
        <taxon>Fabales</taxon>
        <taxon>Fabaceae</taxon>
        <taxon>Papilionoideae</taxon>
        <taxon>50 kb inversion clade</taxon>
        <taxon>NPAAA clade</taxon>
        <taxon>Hologalegina</taxon>
        <taxon>IRL clade</taxon>
        <taxon>Fabeae</taxon>
        <taxon>Lathyrus</taxon>
    </lineage>
</organism>
<dbReference type="Gramene" id="Psat01G0174800-T2">
    <property type="protein sequence ID" value="KAI5442840.1"/>
    <property type="gene ID" value="KIW84_011748"/>
</dbReference>
<dbReference type="GO" id="GO:0080043">
    <property type="term" value="F:quercetin 3-O-glucosyltransferase activity"/>
    <property type="evidence" value="ECO:0007669"/>
    <property type="project" value="TreeGrafter"/>
</dbReference>
<comment type="caution">
    <text evidence="4">The sequence shown here is derived from an EMBL/GenBank/DDBJ whole genome shotgun (WGS) entry which is preliminary data.</text>
</comment>
<keyword evidence="5" id="KW-1185">Reference proteome</keyword>
<dbReference type="FunFam" id="3.40.50.2000:FF:000796">
    <property type="entry name" value="Uncharacterized protein"/>
    <property type="match status" value="1"/>
</dbReference>
<dbReference type="EMBL" id="JAMSHJ010000001">
    <property type="protein sequence ID" value="KAI5442840.1"/>
    <property type="molecule type" value="Genomic_DNA"/>
</dbReference>
<dbReference type="Proteomes" id="UP001058974">
    <property type="component" value="Chromosome 1"/>
</dbReference>
<protein>
    <submittedName>
        <fullName evidence="4">Uncharacterized protein</fullName>
    </submittedName>
</protein>
<accession>A0A9D5BFS3</accession>
<dbReference type="PANTHER" id="PTHR11926:SF1188">
    <property type="entry name" value="FAMILY PROTEIN, PUTATIVE-RELATED"/>
    <property type="match status" value="1"/>
</dbReference>
<dbReference type="Pfam" id="PF00201">
    <property type="entry name" value="UDPGT"/>
    <property type="match status" value="1"/>
</dbReference>
<proteinExistence type="inferred from homology"/>
<dbReference type="SUPFAM" id="SSF53756">
    <property type="entry name" value="UDP-Glycosyltransferase/glycogen phosphorylase"/>
    <property type="match status" value="1"/>
</dbReference>
<dbReference type="CDD" id="cd03784">
    <property type="entry name" value="GT1_Gtf-like"/>
    <property type="match status" value="1"/>
</dbReference>
<evidence type="ECO:0000313" key="5">
    <source>
        <dbReference type="Proteomes" id="UP001058974"/>
    </source>
</evidence>
<comment type="similarity">
    <text evidence="1 3">Belongs to the UDP-glycosyltransferase family.</text>
</comment>
<dbReference type="PANTHER" id="PTHR11926">
    <property type="entry name" value="GLUCOSYL/GLUCURONOSYL TRANSFERASES"/>
    <property type="match status" value="1"/>
</dbReference>